<dbReference type="EMBL" id="SWLG01000004">
    <property type="protein sequence ID" value="TLS38207.1"/>
    <property type="molecule type" value="Genomic_DNA"/>
</dbReference>
<dbReference type="RefSeq" id="WP_138124523.1">
    <property type="nucleotide sequence ID" value="NZ_SWLG01000004.1"/>
</dbReference>
<name>A0A5R9F3M9_9BACL</name>
<dbReference type="AlphaFoldDB" id="A0A5R9F3M9"/>
<reference evidence="1 2" key="1">
    <citation type="submission" date="2019-04" db="EMBL/GenBank/DDBJ databases">
        <title>Bacillus caeni sp. nov., a bacterium isolated from mangrove sediment.</title>
        <authorList>
            <person name="Huang H."/>
            <person name="Mo K."/>
            <person name="Hu Y."/>
        </authorList>
    </citation>
    <scope>NUCLEOTIDE SEQUENCE [LARGE SCALE GENOMIC DNA]</scope>
    <source>
        <strain evidence="1 2">HB172195</strain>
    </source>
</reference>
<sequence length="108" mass="12489">MNTYAETLEEVVQFAKEAKQNGEQGTLYLHQRESSPEGTVLSDEDTGTNLQQQVKLVLETSNGHIFYAGDFEEERFYKMALEQIDHIKEYYPIEEATEESIEKKANHK</sequence>
<keyword evidence="2" id="KW-1185">Reference proteome</keyword>
<evidence type="ECO:0000313" key="1">
    <source>
        <dbReference type="EMBL" id="TLS38207.1"/>
    </source>
</evidence>
<evidence type="ECO:0000313" key="2">
    <source>
        <dbReference type="Proteomes" id="UP000308230"/>
    </source>
</evidence>
<accession>A0A5R9F3M9</accession>
<protein>
    <submittedName>
        <fullName evidence="1">Uncharacterized protein</fullName>
    </submittedName>
</protein>
<organism evidence="1 2">
    <name type="scientific">Exobacillus caeni</name>
    <dbReference type="NCBI Taxonomy" id="2574798"/>
    <lineage>
        <taxon>Bacteria</taxon>
        <taxon>Bacillati</taxon>
        <taxon>Bacillota</taxon>
        <taxon>Bacilli</taxon>
        <taxon>Bacillales</taxon>
        <taxon>Guptibacillaceae</taxon>
        <taxon>Exobacillus</taxon>
    </lineage>
</organism>
<comment type="caution">
    <text evidence="1">The sequence shown here is derived from an EMBL/GenBank/DDBJ whole genome shotgun (WGS) entry which is preliminary data.</text>
</comment>
<proteinExistence type="predicted"/>
<gene>
    <name evidence="1" type="ORF">FCL54_06630</name>
</gene>
<dbReference type="Proteomes" id="UP000308230">
    <property type="component" value="Unassembled WGS sequence"/>
</dbReference>
<dbReference type="OrthoDB" id="2437371at2"/>